<dbReference type="InterPro" id="IPR007263">
    <property type="entry name" value="DCC1-like"/>
</dbReference>
<dbReference type="PANTHER" id="PTHR33639">
    <property type="entry name" value="THIOL-DISULFIDE OXIDOREDUCTASE DCC"/>
    <property type="match status" value="1"/>
</dbReference>
<dbReference type="Proteomes" id="UP000693972">
    <property type="component" value="Unassembled WGS sequence"/>
</dbReference>
<dbReference type="EMBL" id="JAIMBW010000001">
    <property type="protein sequence ID" value="MBY4893253.1"/>
    <property type="molecule type" value="Genomic_DNA"/>
</dbReference>
<name>A0A975YE63_9RHOB</name>
<proteinExistence type="predicted"/>
<dbReference type="Pfam" id="PF04134">
    <property type="entry name" value="DCC1-like"/>
    <property type="match status" value="1"/>
</dbReference>
<protein>
    <submittedName>
        <fullName evidence="1">DCC1-like thiol-disulfide oxidoreductase family protein</fullName>
    </submittedName>
</protein>
<dbReference type="GO" id="GO:0015035">
    <property type="term" value="F:protein-disulfide reductase activity"/>
    <property type="evidence" value="ECO:0007669"/>
    <property type="project" value="InterPro"/>
</dbReference>
<evidence type="ECO:0000313" key="2">
    <source>
        <dbReference type="Proteomes" id="UP000693972"/>
    </source>
</evidence>
<accession>A0A975YE63</accession>
<evidence type="ECO:0000313" key="1">
    <source>
        <dbReference type="EMBL" id="QXL85985.1"/>
    </source>
</evidence>
<organism evidence="1">
    <name type="scientific">Gymnodinialimonas phycosphaerae</name>
    <dbReference type="NCBI Taxonomy" id="2841589"/>
    <lineage>
        <taxon>Bacteria</taxon>
        <taxon>Pseudomonadati</taxon>
        <taxon>Pseudomonadota</taxon>
        <taxon>Alphaproteobacteria</taxon>
        <taxon>Rhodobacterales</taxon>
        <taxon>Paracoccaceae</taxon>
        <taxon>Gymnodinialimonas</taxon>
    </lineage>
</organism>
<sequence length="150" mass="16766">MKTTAALPPDLQATLEGRDLIVFDGECVLCSGFFRFIVRTDKAQRFHFAHAQSALGAQLYAALGMPVDDFDTNLVIVDGMIHERLDAFAAAMSAVGWPYRALAVSRFIPEPLRSFIYYRIARNRYAMFGRYDTCMMPDAGLRARFIDGAA</sequence>
<dbReference type="PANTHER" id="PTHR33639:SF2">
    <property type="entry name" value="DUF393 DOMAIN-CONTAINING PROTEIN"/>
    <property type="match status" value="1"/>
</dbReference>
<reference evidence="1 2" key="1">
    <citation type="submission" date="2021-07" db="EMBL/GenBank/DDBJ databases">
        <title>Karlodiniumbacter phycospheric gen. nov., sp. nov., a phycosphere bacterium isolated from karlodinium veneficum.</title>
        <authorList>
            <person name="Peng Y."/>
            <person name="Jiang L."/>
            <person name="Lee J."/>
        </authorList>
    </citation>
    <scope>NUCLEOTIDE SEQUENCE</scope>
    <source>
        <strain evidence="1 2">N5</strain>
    </source>
</reference>
<keyword evidence="2" id="KW-1185">Reference proteome</keyword>
<dbReference type="EMBL" id="CP078073">
    <property type="protein sequence ID" value="QXL85985.1"/>
    <property type="molecule type" value="Genomic_DNA"/>
</dbReference>
<gene>
    <name evidence="1" type="ORF">KUL25_10800</name>
</gene>
<dbReference type="AlphaFoldDB" id="A0A975YE63"/>
<dbReference type="RefSeq" id="WP_257892952.1">
    <property type="nucleotide sequence ID" value="NZ_JAIMBW010000001.1"/>
</dbReference>
<dbReference type="InterPro" id="IPR052927">
    <property type="entry name" value="DCC_oxidoreductase"/>
</dbReference>